<proteinExistence type="predicted"/>
<protein>
    <submittedName>
        <fullName evidence="1">Uncharacterized protein</fullName>
    </submittedName>
</protein>
<accession>A0A4Y3VN43</accession>
<dbReference type="EMBL" id="BJND01000050">
    <property type="protein sequence ID" value="GEC08277.1"/>
    <property type="molecule type" value="Genomic_DNA"/>
</dbReference>
<reference evidence="1 2" key="1">
    <citation type="submission" date="2019-06" db="EMBL/GenBank/DDBJ databases">
        <title>Whole genome shotgun sequence of Streptomyces spinoverrucosus NBRC 14228.</title>
        <authorList>
            <person name="Hosoyama A."/>
            <person name="Uohara A."/>
            <person name="Ohji S."/>
            <person name="Ichikawa N."/>
        </authorList>
    </citation>
    <scope>NUCLEOTIDE SEQUENCE [LARGE SCALE GENOMIC DNA]</scope>
    <source>
        <strain evidence="1 2">NBRC 14228</strain>
    </source>
</reference>
<gene>
    <name evidence="1" type="ORF">SSP24_59320</name>
</gene>
<keyword evidence="2" id="KW-1185">Reference proteome</keyword>
<dbReference type="AlphaFoldDB" id="A0A4Y3VN43"/>
<dbReference type="Proteomes" id="UP000317881">
    <property type="component" value="Unassembled WGS sequence"/>
</dbReference>
<comment type="caution">
    <text evidence="1">The sequence shown here is derived from an EMBL/GenBank/DDBJ whole genome shotgun (WGS) entry which is preliminary data.</text>
</comment>
<organism evidence="1 2">
    <name type="scientific">Streptomyces spinoverrucosus</name>
    <dbReference type="NCBI Taxonomy" id="284043"/>
    <lineage>
        <taxon>Bacteria</taxon>
        <taxon>Bacillati</taxon>
        <taxon>Actinomycetota</taxon>
        <taxon>Actinomycetes</taxon>
        <taxon>Kitasatosporales</taxon>
        <taxon>Streptomycetaceae</taxon>
        <taxon>Streptomyces</taxon>
    </lineage>
</organism>
<evidence type="ECO:0000313" key="1">
    <source>
        <dbReference type="EMBL" id="GEC08277.1"/>
    </source>
</evidence>
<sequence length="126" mass="13236">METAELLGALCRELPALRTVAAGTGDSQALEETLAAARRGEPVTDRLRDLGLLDLLESWTARTVPPEAPGAGAPGGLVDLPGVDHSGHVAHGRYRCPLGTCRRAELPRPGDDLPVCALHDSPLRFG</sequence>
<evidence type="ECO:0000313" key="2">
    <source>
        <dbReference type="Proteomes" id="UP000317881"/>
    </source>
</evidence>
<name>A0A4Y3VN43_9ACTN</name>
<dbReference type="RefSeq" id="WP_141312926.1">
    <property type="nucleotide sequence ID" value="NZ_BJND01000050.1"/>
</dbReference>
<dbReference type="OrthoDB" id="4246087at2"/>